<keyword evidence="3 8" id="KW-0863">Zinc-finger</keyword>
<dbReference type="PANTHER" id="PTHR46481:SF10">
    <property type="entry name" value="ZINC FINGER BED DOMAIN-CONTAINING PROTEIN 39"/>
    <property type="match status" value="1"/>
</dbReference>
<evidence type="ECO:0000256" key="5">
    <source>
        <dbReference type="ARBA" id="ARBA00023015"/>
    </source>
</evidence>
<feature type="region of interest" description="Disordered" evidence="9">
    <location>
        <begin position="1"/>
        <end position="128"/>
    </location>
</feature>
<protein>
    <recommendedName>
        <fullName evidence="10">BED-type domain-containing protein</fullName>
    </recommendedName>
</protein>
<dbReference type="PROSITE" id="PS50808">
    <property type="entry name" value="ZF_BED"/>
    <property type="match status" value="1"/>
</dbReference>
<dbReference type="GO" id="GO:0009791">
    <property type="term" value="P:post-embryonic development"/>
    <property type="evidence" value="ECO:0007669"/>
    <property type="project" value="UniProtKB-ARBA"/>
</dbReference>
<dbReference type="SMART" id="SM00614">
    <property type="entry name" value="ZnF_BED"/>
    <property type="match status" value="1"/>
</dbReference>
<keyword evidence="4" id="KW-0862">Zinc</keyword>
<keyword evidence="6" id="KW-0804">Transcription</keyword>
<name>A0A8T0NQ46_PANVG</name>
<dbReference type="EMBL" id="CM029053">
    <property type="protein sequence ID" value="KAG2548894.1"/>
    <property type="molecule type" value="Genomic_DNA"/>
</dbReference>
<comment type="subcellular location">
    <subcellularLocation>
        <location evidence="1">Nucleus</location>
    </subcellularLocation>
</comment>
<feature type="domain" description="BED-type" evidence="10">
    <location>
        <begin position="133"/>
        <end position="194"/>
    </location>
</feature>
<evidence type="ECO:0000256" key="8">
    <source>
        <dbReference type="PROSITE-ProRule" id="PRU00027"/>
    </source>
</evidence>
<keyword evidence="12" id="KW-1185">Reference proteome</keyword>
<evidence type="ECO:0000256" key="7">
    <source>
        <dbReference type="ARBA" id="ARBA00023242"/>
    </source>
</evidence>
<dbReference type="SUPFAM" id="SSF57667">
    <property type="entry name" value="beta-beta-alpha zinc fingers"/>
    <property type="match status" value="1"/>
</dbReference>
<evidence type="ECO:0000256" key="1">
    <source>
        <dbReference type="ARBA" id="ARBA00004123"/>
    </source>
</evidence>
<dbReference type="InterPro" id="IPR003656">
    <property type="entry name" value="Znf_BED"/>
</dbReference>
<evidence type="ECO:0000313" key="11">
    <source>
        <dbReference type="EMBL" id="KAG2548894.1"/>
    </source>
</evidence>
<comment type="caution">
    <text evidence="11">The sequence shown here is derived from an EMBL/GenBank/DDBJ whole genome shotgun (WGS) entry which is preliminary data.</text>
</comment>
<dbReference type="GO" id="GO:0003677">
    <property type="term" value="F:DNA binding"/>
    <property type="evidence" value="ECO:0007669"/>
    <property type="project" value="InterPro"/>
</dbReference>
<evidence type="ECO:0000256" key="9">
    <source>
        <dbReference type="SAM" id="MobiDB-lite"/>
    </source>
</evidence>
<gene>
    <name evidence="11" type="ORF">PVAP13_9KG205485</name>
</gene>
<feature type="compositionally biased region" description="Acidic residues" evidence="9">
    <location>
        <begin position="65"/>
        <end position="83"/>
    </location>
</feature>
<evidence type="ECO:0000313" key="12">
    <source>
        <dbReference type="Proteomes" id="UP000823388"/>
    </source>
</evidence>
<accession>A0A8T0NQ46</accession>
<evidence type="ECO:0000259" key="10">
    <source>
        <dbReference type="PROSITE" id="PS50808"/>
    </source>
</evidence>
<dbReference type="PANTHER" id="PTHR46481">
    <property type="entry name" value="ZINC FINGER BED DOMAIN-CONTAINING PROTEIN 4"/>
    <property type="match status" value="1"/>
</dbReference>
<feature type="compositionally biased region" description="Basic residues" evidence="9">
    <location>
        <begin position="107"/>
        <end position="118"/>
    </location>
</feature>
<sequence>MEEDPGHVPIAPRSSESRSKRMRTRIQVPRVIPGNRDHPSSAATPSATPSGAGSVYVDKVALEVLSEEEEEEEENSFDHDDELSVSLPSADGVTITQEGDGDEVSKAKKGKRGAKRSKAGVQLSPSKSKASRVKRADCWKYFKLISVASKKEFGVQITKAKCKFCSKSYVYHQGGATSQLNRHLTKCTQYLNKLAKAKANLAQGTLTFSPDGSSIVVNPSEYDHDHTRLLIAKMIIVHEYSFRMVEHKWFNILMKWMNSNYESIGRKSIQNQSYLSI</sequence>
<organism evidence="11 12">
    <name type="scientific">Panicum virgatum</name>
    <name type="common">Blackwell switchgrass</name>
    <dbReference type="NCBI Taxonomy" id="38727"/>
    <lineage>
        <taxon>Eukaryota</taxon>
        <taxon>Viridiplantae</taxon>
        <taxon>Streptophyta</taxon>
        <taxon>Embryophyta</taxon>
        <taxon>Tracheophyta</taxon>
        <taxon>Spermatophyta</taxon>
        <taxon>Magnoliopsida</taxon>
        <taxon>Liliopsida</taxon>
        <taxon>Poales</taxon>
        <taxon>Poaceae</taxon>
        <taxon>PACMAD clade</taxon>
        <taxon>Panicoideae</taxon>
        <taxon>Panicodae</taxon>
        <taxon>Paniceae</taxon>
        <taxon>Panicinae</taxon>
        <taxon>Panicum</taxon>
        <taxon>Panicum sect. Hiantes</taxon>
    </lineage>
</organism>
<keyword evidence="7" id="KW-0539">Nucleus</keyword>
<proteinExistence type="predicted"/>
<dbReference type="InterPro" id="IPR052035">
    <property type="entry name" value="ZnF_BED_domain_contain"/>
</dbReference>
<keyword evidence="2" id="KW-0479">Metal-binding</keyword>
<evidence type="ECO:0000256" key="3">
    <source>
        <dbReference type="ARBA" id="ARBA00022771"/>
    </source>
</evidence>
<dbReference type="Pfam" id="PF02892">
    <property type="entry name" value="zf-BED"/>
    <property type="match status" value="1"/>
</dbReference>
<dbReference type="GO" id="GO:0005634">
    <property type="term" value="C:nucleus"/>
    <property type="evidence" value="ECO:0007669"/>
    <property type="project" value="UniProtKB-SubCell"/>
</dbReference>
<dbReference type="GO" id="GO:0008270">
    <property type="term" value="F:zinc ion binding"/>
    <property type="evidence" value="ECO:0007669"/>
    <property type="project" value="UniProtKB-KW"/>
</dbReference>
<keyword evidence="5" id="KW-0805">Transcription regulation</keyword>
<dbReference type="InterPro" id="IPR036236">
    <property type="entry name" value="Znf_C2H2_sf"/>
</dbReference>
<evidence type="ECO:0000256" key="2">
    <source>
        <dbReference type="ARBA" id="ARBA00022723"/>
    </source>
</evidence>
<reference evidence="11" key="1">
    <citation type="submission" date="2020-05" db="EMBL/GenBank/DDBJ databases">
        <title>WGS assembly of Panicum virgatum.</title>
        <authorList>
            <person name="Lovell J.T."/>
            <person name="Jenkins J."/>
            <person name="Shu S."/>
            <person name="Juenger T.E."/>
            <person name="Schmutz J."/>
        </authorList>
    </citation>
    <scope>NUCLEOTIDE SEQUENCE</scope>
    <source>
        <strain evidence="11">AP13</strain>
    </source>
</reference>
<dbReference type="EMBL" id="CM029053">
    <property type="protein sequence ID" value="KAG2548893.1"/>
    <property type="molecule type" value="Genomic_DNA"/>
</dbReference>
<evidence type="ECO:0000256" key="4">
    <source>
        <dbReference type="ARBA" id="ARBA00022833"/>
    </source>
</evidence>
<evidence type="ECO:0000256" key="6">
    <source>
        <dbReference type="ARBA" id="ARBA00023163"/>
    </source>
</evidence>
<dbReference type="AlphaFoldDB" id="A0A8T0NQ46"/>
<feature type="compositionally biased region" description="Low complexity" evidence="9">
    <location>
        <begin position="40"/>
        <end position="54"/>
    </location>
</feature>
<dbReference type="Proteomes" id="UP000823388">
    <property type="component" value="Chromosome 9K"/>
</dbReference>